<dbReference type="KEGG" id="harc:HARCEL1_05255"/>
<dbReference type="InterPro" id="IPR008949">
    <property type="entry name" value="Isoprenoid_synthase_dom_sf"/>
</dbReference>
<protein>
    <submittedName>
        <fullName evidence="1">Uncharacterized protein</fullName>
    </submittedName>
</protein>
<dbReference type="Proteomes" id="UP000244727">
    <property type="component" value="Chromosome"/>
</dbReference>
<dbReference type="GeneID" id="36511892"/>
<dbReference type="AlphaFoldDB" id="A0A2R4X048"/>
<sequence length="358" mass="40078">MSFDPDIETRSDAIAVEAPSVRQVTATDTTPTFDVGYDDRVGRRLRRTIEETSLPAAVERIFDGLDVGGRRPFVWQWIYYVCGDVLTLPEVPADRRDAVQETRFFAAAFTTLVDDIAERDGDGRAFWELARATMPGQSPDERVLSEASDAVRAAERALTGFLERFEAAPNGPALRAPVSFDLRASLVAMDHARVAAESPGLYNRADGWAYETTAIGALPFFHVDLAYGPSIDAAEYRRFRELVTECERLWRIGNWVTTWRRELAEGDFSAAIFREAIRHGVVEYAELLAADGDDERRAIADRIAASGIPAGFARDFRERRDRLREAEHGLSTYDPAGPIDAMEALVRTHLAIEDYRRD</sequence>
<dbReference type="EMBL" id="CP028858">
    <property type="protein sequence ID" value="AWB27153.1"/>
    <property type="molecule type" value="Genomic_DNA"/>
</dbReference>
<proteinExistence type="predicted"/>
<keyword evidence="2" id="KW-1185">Reference proteome</keyword>
<dbReference type="RefSeq" id="WP_108381522.1">
    <property type="nucleotide sequence ID" value="NZ_CP028858.1"/>
</dbReference>
<reference evidence="1 2" key="1">
    <citation type="submission" date="2018-04" db="EMBL/GenBank/DDBJ databases">
        <title>Halococcoides cellulosivorans gen. nov., sp. nov., an extremely halophilic cellulose-utilizing haloarchaeon from hypersaline lakes.</title>
        <authorList>
            <person name="Sorokin D.Y."/>
            <person name="Toshchakov S.V."/>
            <person name="Samarov N.I."/>
            <person name="Korzhenkov A."/>
            <person name="Kublanov I.V."/>
        </authorList>
    </citation>
    <scope>NUCLEOTIDE SEQUENCE [LARGE SCALE GENOMIC DNA]</scope>
    <source>
        <strain evidence="1 2">HArcel1</strain>
    </source>
</reference>
<name>A0A2R4X048_9EURY</name>
<organism evidence="1 2">
    <name type="scientific">Halococcoides cellulosivorans</name>
    <dbReference type="NCBI Taxonomy" id="1679096"/>
    <lineage>
        <taxon>Archaea</taxon>
        <taxon>Methanobacteriati</taxon>
        <taxon>Methanobacteriota</taxon>
        <taxon>Stenosarchaea group</taxon>
        <taxon>Halobacteria</taxon>
        <taxon>Halobacteriales</taxon>
        <taxon>Haloarculaceae</taxon>
        <taxon>Halococcoides</taxon>
    </lineage>
</organism>
<gene>
    <name evidence="1" type="ORF">HARCEL1_05255</name>
</gene>
<accession>A0A2R4X048</accession>
<dbReference type="SUPFAM" id="SSF48576">
    <property type="entry name" value="Terpenoid synthases"/>
    <property type="match status" value="1"/>
</dbReference>
<evidence type="ECO:0000313" key="2">
    <source>
        <dbReference type="Proteomes" id="UP000244727"/>
    </source>
</evidence>
<evidence type="ECO:0000313" key="1">
    <source>
        <dbReference type="EMBL" id="AWB27153.1"/>
    </source>
</evidence>